<evidence type="ECO:0000256" key="8">
    <source>
        <dbReference type="ARBA" id="ARBA00022946"/>
    </source>
</evidence>
<dbReference type="STRING" id="1137138.A0A067NJA9"/>
<dbReference type="GO" id="GO:0005743">
    <property type="term" value="C:mitochondrial inner membrane"/>
    <property type="evidence" value="ECO:0007669"/>
    <property type="project" value="UniProtKB-SubCell"/>
</dbReference>
<comment type="function">
    <text evidence="13">Essential component of the PAM complex, a complex required for the translocation of transit peptide-containing proteins from the inner membrane into the mitochondrial matrix in an ATP-dependent manner.</text>
</comment>
<name>A0A067NJA9_PLEO1</name>
<evidence type="ECO:0000256" key="5">
    <source>
        <dbReference type="ARBA" id="ARBA00022792"/>
    </source>
</evidence>
<keyword evidence="7 13" id="KW-0653">Protein transport</keyword>
<evidence type="ECO:0000256" key="13">
    <source>
        <dbReference type="PIRNR" id="PIRNR037871"/>
    </source>
</evidence>
<dbReference type="InterPro" id="IPR007379">
    <property type="entry name" value="Tim44-like_dom"/>
</dbReference>
<evidence type="ECO:0000256" key="2">
    <source>
        <dbReference type="ARBA" id="ARBA00009597"/>
    </source>
</evidence>
<keyword evidence="4" id="KW-0547">Nucleotide-binding</keyword>
<organism evidence="17 18">
    <name type="scientific">Pleurotus ostreatus (strain PC15)</name>
    <name type="common">Oyster mushroom</name>
    <dbReference type="NCBI Taxonomy" id="1137138"/>
    <lineage>
        <taxon>Eukaryota</taxon>
        <taxon>Fungi</taxon>
        <taxon>Dikarya</taxon>
        <taxon>Basidiomycota</taxon>
        <taxon>Agaricomycotina</taxon>
        <taxon>Agaricomycetes</taxon>
        <taxon>Agaricomycetidae</taxon>
        <taxon>Agaricales</taxon>
        <taxon>Pleurotineae</taxon>
        <taxon>Pleurotaceae</taxon>
        <taxon>Pleurotus</taxon>
    </lineage>
</organism>
<comment type="subcellular location">
    <subcellularLocation>
        <location evidence="1">Mitochondrion inner membrane</location>
        <topology evidence="1">Peripheral membrane protein</topology>
    </subcellularLocation>
</comment>
<evidence type="ECO:0000256" key="9">
    <source>
        <dbReference type="ARBA" id="ARBA00023010"/>
    </source>
</evidence>
<feature type="region of interest" description="Disordered" evidence="15">
    <location>
        <begin position="204"/>
        <end position="238"/>
    </location>
</feature>
<dbReference type="FunCoup" id="A0A067NJA9">
    <property type="interactions" value="344"/>
</dbReference>
<evidence type="ECO:0000256" key="12">
    <source>
        <dbReference type="ARBA" id="ARBA00074309"/>
    </source>
</evidence>
<dbReference type="InterPro" id="IPR032710">
    <property type="entry name" value="NTF2-like_dom_sf"/>
</dbReference>
<dbReference type="Pfam" id="PF04280">
    <property type="entry name" value="Tim44"/>
    <property type="match status" value="1"/>
</dbReference>
<keyword evidence="5 13" id="KW-0999">Mitochondrion inner membrane</keyword>
<dbReference type="PANTHER" id="PTHR10721:SF1">
    <property type="entry name" value="MITOCHONDRIAL IMPORT INNER MEMBRANE TRANSLOCASE SUBUNIT TIM44"/>
    <property type="match status" value="1"/>
</dbReference>
<dbReference type="OrthoDB" id="10265990at2759"/>
<evidence type="ECO:0000256" key="7">
    <source>
        <dbReference type="ARBA" id="ARBA00022927"/>
    </source>
</evidence>
<evidence type="ECO:0000256" key="10">
    <source>
        <dbReference type="ARBA" id="ARBA00023128"/>
    </source>
</evidence>
<dbReference type="GO" id="GO:0030150">
    <property type="term" value="P:protein import into mitochondrial matrix"/>
    <property type="evidence" value="ECO:0007669"/>
    <property type="project" value="InterPro"/>
</dbReference>
<evidence type="ECO:0000259" key="16">
    <source>
        <dbReference type="SMART" id="SM00978"/>
    </source>
</evidence>
<evidence type="ECO:0000256" key="11">
    <source>
        <dbReference type="ARBA" id="ARBA00023136"/>
    </source>
</evidence>
<evidence type="ECO:0000256" key="6">
    <source>
        <dbReference type="ARBA" id="ARBA00022840"/>
    </source>
</evidence>
<evidence type="ECO:0000256" key="15">
    <source>
        <dbReference type="SAM" id="MobiDB-lite"/>
    </source>
</evidence>
<feature type="coiled-coil region" evidence="14">
    <location>
        <begin position="57"/>
        <end position="84"/>
    </location>
</feature>
<evidence type="ECO:0000256" key="1">
    <source>
        <dbReference type="ARBA" id="ARBA00004637"/>
    </source>
</evidence>
<proteinExistence type="inferred from homology"/>
<feature type="compositionally biased region" description="Basic and acidic residues" evidence="15">
    <location>
        <begin position="229"/>
        <end position="238"/>
    </location>
</feature>
<evidence type="ECO:0000313" key="17">
    <source>
        <dbReference type="EMBL" id="KDQ27080.1"/>
    </source>
</evidence>
<dbReference type="PIRSF" id="PIRSF037871">
    <property type="entry name" value="TIM44"/>
    <property type="match status" value="1"/>
</dbReference>
<dbReference type="GO" id="GO:0051087">
    <property type="term" value="F:protein-folding chaperone binding"/>
    <property type="evidence" value="ECO:0007669"/>
    <property type="project" value="InterPro"/>
</dbReference>
<reference evidence="18" key="1">
    <citation type="journal article" date="2014" name="Proc. Natl. Acad. Sci. U.S.A.">
        <title>Extensive sampling of basidiomycete genomes demonstrates inadequacy of the white-rot/brown-rot paradigm for wood decay fungi.</title>
        <authorList>
            <person name="Riley R."/>
            <person name="Salamov A.A."/>
            <person name="Brown D.W."/>
            <person name="Nagy L.G."/>
            <person name="Floudas D."/>
            <person name="Held B.W."/>
            <person name="Levasseur A."/>
            <person name="Lombard V."/>
            <person name="Morin E."/>
            <person name="Otillar R."/>
            <person name="Lindquist E.A."/>
            <person name="Sun H."/>
            <person name="LaButti K.M."/>
            <person name="Schmutz J."/>
            <person name="Jabbour D."/>
            <person name="Luo H."/>
            <person name="Baker S.E."/>
            <person name="Pisabarro A.G."/>
            <person name="Walton J.D."/>
            <person name="Blanchette R.A."/>
            <person name="Henrissat B."/>
            <person name="Martin F."/>
            <person name="Cullen D."/>
            <person name="Hibbett D.S."/>
            <person name="Grigoriev I.V."/>
        </authorList>
    </citation>
    <scope>NUCLEOTIDE SEQUENCE [LARGE SCALE GENOMIC DNA]</scope>
    <source>
        <strain evidence="18">PC15</strain>
    </source>
</reference>
<evidence type="ECO:0000256" key="14">
    <source>
        <dbReference type="SAM" id="Coils"/>
    </source>
</evidence>
<feature type="domain" description="Tim44-like" evidence="16">
    <location>
        <begin position="286"/>
        <end position="439"/>
    </location>
</feature>
<accession>A0A067NJA9</accession>
<evidence type="ECO:0000256" key="3">
    <source>
        <dbReference type="ARBA" id="ARBA00022448"/>
    </source>
</evidence>
<dbReference type="EMBL" id="KL198009">
    <property type="protein sequence ID" value="KDQ27080.1"/>
    <property type="molecule type" value="Genomic_DNA"/>
</dbReference>
<protein>
    <recommendedName>
        <fullName evidence="12 13">Mitochondrial import inner membrane translocase subunit TIM44</fullName>
    </recommendedName>
</protein>
<comment type="similarity">
    <text evidence="2 13">Belongs to the Tim44 family.</text>
</comment>
<dbReference type="PANTHER" id="PTHR10721">
    <property type="entry name" value="MITOCHONDRIAL IMPORT INNER MEMBRANE TRANSLOCASE SUBUNIT TIM44"/>
    <property type="match status" value="1"/>
</dbReference>
<dbReference type="SMART" id="SM00978">
    <property type="entry name" value="Tim44"/>
    <property type="match status" value="1"/>
</dbReference>
<dbReference type="GO" id="GO:0005524">
    <property type="term" value="F:ATP binding"/>
    <property type="evidence" value="ECO:0007669"/>
    <property type="project" value="UniProtKB-KW"/>
</dbReference>
<gene>
    <name evidence="17" type="ORF">PLEOSDRAFT_1077825</name>
</gene>
<dbReference type="FunFam" id="3.10.450.240:FF:000002">
    <property type="entry name" value="Mitochondrial import inner membrane translocase subunit TIM44"/>
    <property type="match status" value="1"/>
</dbReference>
<sequence>MLPRHLQSLAARYACRRSLQRQMLHPSRVFPAATFHSSSSRLNEMPKSPFQTFVDVLRDELRKNRELQENVKQLQGDVDKLQDSEAMKKARAAYERARLTSSIKENPRLRAAAEELKKTGVKVGDAVSEALRTMEESELMRAISKASAAVSSTIASTTEPIRKTAAYKALADTVVDALDDSGSAKHAGFEEKEARRLRRQKRLAKAGKDGGLGPGRLAANPEAGSSVVLHKDSPKQEKWNRLKDENPLLRSYFSLKQQYDESEHPVVASVRNVTDTIGSWFDENETAQVARLMKSMDPTFNRESFERELREYIVPEVVDAYLSADQEALKAWCGEATYNVLWATMEQYLRQGLVSDSKVLDIRQVDVSDGKVLDNNIPVYIVSFSTQEVLLFRNVKTGEVVVGAEDKVEQCMYVAAVTRVEEELDNELTGGWKVVEMARRSARAYL</sequence>
<dbReference type="InParanoid" id="A0A067NJA9"/>
<dbReference type="InterPro" id="IPR039544">
    <property type="entry name" value="Tim44-like"/>
</dbReference>
<keyword evidence="8" id="KW-0809">Transit peptide</keyword>
<keyword evidence="11 13" id="KW-0472">Membrane</keyword>
<keyword evidence="6" id="KW-0067">ATP-binding</keyword>
<dbReference type="VEuPathDB" id="FungiDB:PLEOSDRAFT_1077825"/>
<dbReference type="Gene3D" id="3.10.450.240">
    <property type="match status" value="1"/>
</dbReference>
<dbReference type="HOGENOM" id="CLU_020932_2_0_1"/>
<dbReference type="InterPro" id="IPR017303">
    <property type="entry name" value="Tim44"/>
</dbReference>
<keyword evidence="10 13" id="KW-0496">Mitochondrion</keyword>
<evidence type="ECO:0000256" key="4">
    <source>
        <dbReference type="ARBA" id="ARBA00022741"/>
    </source>
</evidence>
<keyword evidence="3 13" id="KW-0813">Transport</keyword>
<evidence type="ECO:0000313" key="18">
    <source>
        <dbReference type="Proteomes" id="UP000027073"/>
    </source>
</evidence>
<keyword evidence="9 13" id="KW-0811">Translocation</keyword>
<dbReference type="Proteomes" id="UP000027073">
    <property type="component" value="Unassembled WGS sequence"/>
</dbReference>
<keyword evidence="14" id="KW-0175">Coiled coil</keyword>
<dbReference type="SUPFAM" id="SSF54427">
    <property type="entry name" value="NTF2-like"/>
    <property type="match status" value="1"/>
</dbReference>
<dbReference type="AlphaFoldDB" id="A0A067NJA9"/>